<dbReference type="Pfam" id="PF01041">
    <property type="entry name" value="DegT_DnrJ_EryC1"/>
    <property type="match status" value="1"/>
</dbReference>
<dbReference type="Gene3D" id="3.90.1150.10">
    <property type="entry name" value="Aspartate Aminotransferase, domain 1"/>
    <property type="match status" value="1"/>
</dbReference>
<dbReference type="RefSeq" id="WP_238468754.1">
    <property type="nucleotide sequence ID" value="NZ_JAKLJA010000072.1"/>
</dbReference>
<dbReference type="Gene3D" id="3.40.640.10">
    <property type="entry name" value="Type I PLP-dependent aspartate aminotransferase-like (Major domain)"/>
    <property type="match status" value="1"/>
</dbReference>
<dbReference type="PIRSF" id="PIRSF000390">
    <property type="entry name" value="PLP_StrS"/>
    <property type="match status" value="1"/>
</dbReference>
<evidence type="ECO:0000256" key="2">
    <source>
        <dbReference type="ARBA" id="ARBA00037999"/>
    </source>
</evidence>
<accession>A0A9X1UNU0</accession>
<protein>
    <submittedName>
        <fullName evidence="6">DegT/DnrJ/EryC1/StrS family aminotransferase</fullName>
    </submittedName>
</protein>
<dbReference type="GO" id="GO:0030170">
    <property type="term" value="F:pyridoxal phosphate binding"/>
    <property type="evidence" value="ECO:0007669"/>
    <property type="project" value="TreeGrafter"/>
</dbReference>
<evidence type="ECO:0000313" key="6">
    <source>
        <dbReference type="EMBL" id="MCG5078778.1"/>
    </source>
</evidence>
<feature type="active site" description="Proton acceptor" evidence="3">
    <location>
        <position position="191"/>
    </location>
</feature>
<dbReference type="EMBL" id="JAKLJA010000072">
    <property type="protein sequence ID" value="MCG5078778.1"/>
    <property type="molecule type" value="Genomic_DNA"/>
</dbReference>
<proteinExistence type="inferred from homology"/>
<evidence type="ECO:0000256" key="5">
    <source>
        <dbReference type="RuleBase" id="RU004508"/>
    </source>
</evidence>
<gene>
    <name evidence="6" type="ORF">L5014_36555</name>
</gene>
<dbReference type="Proteomes" id="UP001139308">
    <property type="component" value="Unassembled WGS sequence"/>
</dbReference>
<evidence type="ECO:0000313" key="7">
    <source>
        <dbReference type="Proteomes" id="UP001139308"/>
    </source>
</evidence>
<dbReference type="SUPFAM" id="SSF53383">
    <property type="entry name" value="PLP-dependent transferases"/>
    <property type="match status" value="1"/>
</dbReference>
<dbReference type="GO" id="GO:0008483">
    <property type="term" value="F:transaminase activity"/>
    <property type="evidence" value="ECO:0007669"/>
    <property type="project" value="UniProtKB-KW"/>
</dbReference>
<dbReference type="GO" id="GO:0000271">
    <property type="term" value="P:polysaccharide biosynthetic process"/>
    <property type="evidence" value="ECO:0007669"/>
    <property type="project" value="TreeGrafter"/>
</dbReference>
<dbReference type="CDD" id="cd00616">
    <property type="entry name" value="AHBA_syn"/>
    <property type="match status" value="1"/>
</dbReference>
<evidence type="ECO:0000256" key="1">
    <source>
        <dbReference type="ARBA" id="ARBA00022898"/>
    </source>
</evidence>
<dbReference type="AlphaFoldDB" id="A0A9X1UNU0"/>
<comment type="caution">
    <text evidence="6">The sequence shown here is derived from an EMBL/GenBank/DDBJ whole genome shotgun (WGS) entry which is preliminary data.</text>
</comment>
<dbReference type="InterPro" id="IPR015424">
    <property type="entry name" value="PyrdxlP-dep_Trfase"/>
</dbReference>
<comment type="similarity">
    <text evidence="2 5">Belongs to the DegT/DnrJ/EryC1 family.</text>
</comment>
<keyword evidence="6" id="KW-0808">Transferase</keyword>
<dbReference type="PANTHER" id="PTHR30244:SF9">
    <property type="entry name" value="PROTEIN RV3402C"/>
    <property type="match status" value="1"/>
</dbReference>
<sequence length="380" mass="41980">MNQKPDGFDNPVYVTRPMLPPLEEYTAQLAEVWQSAWLTNSGAKHNALESALADKLGAAYFSLFNNGTSALLMACQAMEFTGEVITTPFTFPATTHVLHWNGVTPVFCDIDEETLTIDPAAAEKLITPRTTGILGVHVYGMPCDVKAIDALRSRHGIKVLYDAAHAFGTEIDGVPIAKFGDATMFSFHATKLFHSAEGGGLATADRELKCSFDLLKNFGIRNETEVVMPGINGKMNEVQAALGLVNLSHYDAEHAARQRVAQVYLERLDDIPGIKCFRLPANVRSSMQYFIIRVNSQRSGITRDELYERLKTFNVFTRRYFYPLCSEHECYRTLSSAAPERLPVATRVSREVLALPLYGGLGSDGANKVVDAIRYICNGK</sequence>
<evidence type="ECO:0000256" key="3">
    <source>
        <dbReference type="PIRSR" id="PIRSR000390-1"/>
    </source>
</evidence>
<dbReference type="PANTHER" id="PTHR30244">
    <property type="entry name" value="TRANSAMINASE"/>
    <property type="match status" value="1"/>
</dbReference>
<dbReference type="InterPro" id="IPR015422">
    <property type="entry name" value="PyrdxlP-dep_Trfase_small"/>
</dbReference>
<dbReference type="InterPro" id="IPR015421">
    <property type="entry name" value="PyrdxlP-dep_Trfase_major"/>
</dbReference>
<evidence type="ECO:0000256" key="4">
    <source>
        <dbReference type="PIRSR" id="PIRSR000390-2"/>
    </source>
</evidence>
<feature type="modified residue" description="N6-(pyridoxal phosphate)lysine" evidence="4">
    <location>
        <position position="191"/>
    </location>
</feature>
<dbReference type="InterPro" id="IPR000653">
    <property type="entry name" value="DegT/StrS_aminotransferase"/>
</dbReference>
<keyword evidence="7" id="KW-1185">Reference proteome</keyword>
<keyword evidence="1 4" id="KW-0663">Pyridoxal phosphate</keyword>
<name>A0A9X1UNU0_9BURK</name>
<keyword evidence="6" id="KW-0032">Aminotransferase</keyword>
<reference evidence="6" key="1">
    <citation type="submission" date="2022-01" db="EMBL/GenBank/DDBJ databases">
        <title>Genome sequence and assembly of Parabukholderia sp. RG36.</title>
        <authorList>
            <person name="Chhetri G."/>
        </authorList>
    </citation>
    <scope>NUCLEOTIDE SEQUENCE</scope>
    <source>
        <strain evidence="6">RG36</strain>
    </source>
</reference>
<organism evidence="6 7">
    <name type="scientific">Paraburkholderia tagetis</name>
    <dbReference type="NCBI Taxonomy" id="2913261"/>
    <lineage>
        <taxon>Bacteria</taxon>
        <taxon>Pseudomonadati</taxon>
        <taxon>Pseudomonadota</taxon>
        <taxon>Betaproteobacteria</taxon>
        <taxon>Burkholderiales</taxon>
        <taxon>Burkholderiaceae</taxon>
        <taxon>Paraburkholderia</taxon>
    </lineage>
</organism>